<protein>
    <recommendedName>
        <fullName evidence="8">Permease IIC component</fullName>
    </recommendedName>
</protein>
<keyword evidence="14" id="KW-1185">Reference proteome</keyword>
<feature type="transmembrane region" description="Helical" evidence="9">
    <location>
        <begin position="254"/>
        <end position="274"/>
    </location>
</feature>
<feature type="transmembrane region" description="Helical" evidence="9">
    <location>
        <begin position="70"/>
        <end position="89"/>
    </location>
</feature>
<dbReference type="PIRSF" id="PIRSF006351">
    <property type="entry name" value="PTS_EIIC-Cellobiose"/>
    <property type="match status" value="1"/>
</dbReference>
<evidence type="ECO:0000313" key="16">
    <source>
        <dbReference type="Proteomes" id="UP000249163"/>
    </source>
</evidence>
<organism evidence="13 15">
    <name type="scientific">Paenibacillus odorifer</name>
    <dbReference type="NCBI Taxonomy" id="189426"/>
    <lineage>
        <taxon>Bacteria</taxon>
        <taxon>Bacillati</taxon>
        <taxon>Bacillota</taxon>
        <taxon>Bacilli</taxon>
        <taxon>Bacillales</taxon>
        <taxon>Paenibacillaceae</taxon>
        <taxon>Paenibacillus</taxon>
    </lineage>
</organism>
<evidence type="ECO:0000313" key="13">
    <source>
        <dbReference type="EMBL" id="OME24171.1"/>
    </source>
</evidence>
<dbReference type="NCBIfam" id="TIGR00410">
    <property type="entry name" value="lacE"/>
    <property type="match status" value="1"/>
</dbReference>
<reference evidence="13 15" key="1">
    <citation type="submission" date="2016-10" db="EMBL/GenBank/DDBJ databases">
        <title>Paenibacillus species isolates.</title>
        <authorList>
            <person name="Beno S.M."/>
        </authorList>
    </citation>
    <scope>NUCLEOTIDE SEQUENCE [LARGE SCALE GENOMIC DNA]</scope>
    <source>
        <strain evidence="12 14">FSL H7-0433</strain>
        <strain evidence="13 15">FSL H7-0918</strain>
    </source>
</reference>
<feature type="transmembrane region" description="Helical" evidence="9">
    <location>
        <begin position="286"/>
        <end position="307"/>
    </location>
</feature>
<dbReference type="Proteomes" id="UP000187158">
    <property type="component" value="Unassembled WGS sequence"/>
</dbReference>
<dbReference type="GO" id="GO:0005886">
    <property type="term" value="C:plasma membrane"/>
    <property type="evidence" value="ECO:0007669"/>
    <property type="project" value="UniProtKB-SubCell"/>
</dbReference>
<dbReference type="PANTHER" id="PTHR33989">
    <property type="match status" value="1"/>
</dbReference>
<dbReference type="EMBL" id="MPTO01000002">
    <property type="protein sequence ID" value="OME24171.1"/>
    <property type="molecule type" value="Genomic_DNA"/>
</dbReference>
<dbReference type="InterPro" id="IPR004501">
    <property type="entry name" value="PTS_EIIC_3"/>
</dbReference>
<dbReference type="AlphaFoldDB" id="A0A1R0WNV7"/>
<dbReference type="GO" id="GO:0009401">
    <property type="term" value="P:phosphoenolpyruvate-dependent sugar phosphotransferase system"/>
    <property type="evidence" value="ECO:0007669"/>
    <property type="project" value="InterPro"/>
</dbReference>
<dbReference type="EMBL" id="CP021965">
    <property type="protein sequence ID" value="AWV33760.1"/>
    <property type="molecule type" value="Genomic_DNA"/>
</dbReference>
<dbReference type="InterPro" id="IPR003352">
    <property type="entry name" value="PTS_EIIC"/>
</dbReference>
<accession>A0A1R0WNV7</accession>
<dbReference type="OrthoDB" id="1641940at2"/>
<evidence type="ECO:0000256" key="5">
    <source>
        <dbReference type="ARBA" id="ARBA00022692"/>
    </source>
</evidence>
<evidence type="ECO:0000259" key="10">
    <source>
        <dbReference type="PROSITE" id="PS51105"/>
    </source>
</evidence>
<evidence type="ECO:0000313" key="11">
    <source>
        <dbReference type="EMBL" id="AWV33760.1"/>
    </source>
</evidence>
<gene>
    <name evidence="11" type="primary">celB</name>
    <name evidence="13" type="ORF">BSK47_02905</name>
    <name evidence="12" type="ORF">BSO21_30205</name>
    <name evidence="11" type="ORF">CD191_14695</name>
</gene>
<keyword evidence="6 9" id="KW-1133">Transmembrane helix</keyword>
<sequence>MKITDFLEEKVMPVAGKIAAQRHLSALRDAMVLTIPFIIIGSVFLILAYLPIPAYLDYLTAHPGIKTALLYPYGGTFNLIALIATIGVAYRLAESYKVDPLSSGIVALCSFFIITPNSTFTVDNVTTTAVNVVYFTSQGLFVGLIIAVLTTEIFRKIVQKDIVIKMPDGVPPTVARSFTALIPGFVAVMSVVAIRLLVENFTSFESVHKIVAQLLQEPLTAVGTSLVGTIIVFLLANLLWAVGLHGSSIIGSTIMLPVWLQLSAANASALSAGMPLENIATAEFKFFIWIGGAGTTLSLVVLMFLFSKSKQMKQIGRIGIGPSLFNINEPVLFGLPIVLNPIMLVPFLITPIVTVLLAYLSMSLGIVAKPIGALPPPTTPIFISGYLVTQSISGIVLQLVNFVVAILIYFPFFKVLDNQKYKEEQDNRSNETESVLA</sequence>
<keyword evidence="3 8" id="KW-1003">Cell membrane</keyword>
<comment type="function">
    <text evidence="8">The phosphoenolpyruvate-dependent sugar phosphotransferase system (PTS), a major carbohydrate active -transport system, catalyzes the phosphorylation of incoming sugar substrates concomitant with their translocation across the cell membrane.</text>
</comment>
<dbReference type="Proteomes" id="UP000249163">
    <property type="component" value="Chromosome"/>
</dbReference>
<feature type="transmembrane region" description="Helical" evidence="9">
    <location>
        <begin position="101"/>
        <end position="120"/>
    </location>
</feature>
<name>A0A1R0WNV7_9BACL</name>
<dbReference type="InterPro" id="IPR004796">
    <property type="entry name" value="PTS_IIC_cello"/>
</dbReference>
<keyword evidence="7 8" id="KW-0472">Membrane</keyword>
<feature type="transmembrane region" description="Helical" evidence="9">
    <location>
        <begin position="30"/>
        <end position="50"/>
    </location>
</feature>
<feature type="transmembrane region" description="Helical" evidence="9">
    <location>
        <begin position="174"/>
        <end position="198"/>
    </location>
</feature>
<feature type="transmembrane region" description="Helical" evidence="9">
    <location>
        <begin position="218"/>
        <end position="242"/>
    </location>
</feature>
<evidence type="ECO:0000313" key="15">
    <source>
        <dbReference type="Proteomes" id="UP000187323"/>
    </source>
</evidence>
<dbReference type="EMBL" id="MPVP01000400">
    <property type="protein sequence ID" value="OMD07738.1"/>
    <property type="molecule type" value="Genomic_DNA"/>
</dbReference>
<keyword evidence="4 8" id="KW-0762">Sugar transport</keyword>
<comment type="subcellular location">
    <subcellularLocation>
        <location evidence="1">Cell membrane</location>
        <topology evidence="1">Multi-pass membrane protein</topology>
    </subcellularLocation>
</comment>
<dbReference type="GO" id="GO:1901264">
    <property type="term" value="P:carbohydrate derivative transport"/>
    <property type="evidence" value="ECO:0007669"/>
    <property type="project" value="TreeGrafter"/>
</dbReference>
<evidence type="ECO:0000256" key="1">
    <source>
        <dbReference type="ARBA" id="ARBA00004651"/>
    </source>
</evidence>
<feature type="domain" description="PTS EIIC type-3" evidence="10">
    <location>
        <begin position="7"/>
        <end position="412"/>
    </location>
</feature>
<evidence type="ECO:0000256" key="3">
    <source>
        <dbReference type="ARBA" id="ARBA00022475"/>
    </source>
</evidence>
<dbReference type="GO" id="GO:0008982">
    <property type="term" value="F:protein-N(PI)-phosphohistidine-sugar phosphotransferase activity"/>
    <property type="evidence" value="ECO:0007669"/>
    <property type="project" value="UniProtKB-UniRule"/>
</dbReference>
<evidence type="ECO:0000256" key="6">
    <source>
        <dbReference type="ARBA" id="ARBA00022989"/>
    </source>
</evidence>
<feature type="transmembrane region" description="Helical" evidence="9">
    <location>
        <begin position="342"/>
        <end position="367"/>
    </location>
</feature>
<proteinExistence type="predicted"/>
<dbReference type="Pfam" id="PF02378">
    <property type="entry name" value="PTS_EIIC"/>
    <property type="match status" value="1"/>
</dbReference>
<evidence type="ECO:0000313" key="12">
    <source>
        <dbReference type="EMBL" id="OMD07738.1"/>
    </source>
</evidence>
<evidence type="ECO:0000256" key="7">
    <source>
        <dbReference type="ARBA" id="ARBA00023136"/>
    </source>
</evidence>
<keyword evidence="2 8" id="KW-0813">Transport</keyword>
<keyword evidence="5 9" id="KW-0812">Transmembrane</keyword>
<evidence type="ECO:0000256" key="4">
    <source>
        <dbReference type="ARBA" id="ARBA00022597"/>
    </source>
</evidence>
<dbReference type="PANTHER" id="PTHR33989:SF11">
    <property type="entry name" value="LICHENAN PERMEASE IIC COMPONENT"/>
    <property type="match status" value="1"/>
</dbReference>
<feature type="transmembrane region" description="Helical" evidence="9">
    <location>
        <begin position="132"/>
        <end position="154"/>
    </location>
</feature>
<dbReference type="NCBIfam" id="TIGR00359">
    <property type="entry name" value="cello_pts_IIC"/>
    <property type="match status" value="1"/>
</dbReference>
<feature type="transmembrane region" description="Helical" evidence="9">
    <location>
        <begin position="387"/>
        <end position="412"/>
    </location>
</feature>
<evidence type="ECO:0000256" key="9">
    <source>
        <dbReference type="SAM" id="Phobius"/>
    </source>
</evidence>
<dbReference type="Proteomes" id="UP000187323">
    <property type="component" value="Unassembled WGS sequence"/>
</dbReference>
<dbReference type="InterPro" id="IPR051088">
    <property type="entry name" value="PTS_Sugar-EIIC/EIIB"/>
</dbReference>
<evidence type="ECO:0000313" key="14">
    <source>
        <dbReference type="Proteomes" id="UP000187158"/>
    </source>
</evidence>
<dbReference type="RefSeq" id="WP_076133308.1">
    <property type="nucleotide sequence ID" value="NZ_CP021965.1"/>
</dbReference>
<reference evidence="11 16" key="2">
    <citation type="submission" date="2017-06" db="EMBL/GenBank/DDBJ databases">
        <title>Complete genome sequence of Paenibacillus odorifer CBA7130.</title>
        <authorList>
            <person name="Nam Y.-D."/>
            <person name="Kang J."/>
            <person name="Chung W.-H."/>
        </authorList>
    </citation>
    <scope>NUCLEOTIDE SEQUENCE [LARGE SCALE GENOMIC DNA]</scope>
    <source>
        <strain evidence="11 16">CBA7130</strain>
    </source>
</reference>
<evidence type="ECO:0000256" key="8">
    <source>
        <dbReference type="PIRNR" id="PIRNR006351"/>
    </source>
</evidence>
<evidence type="ECO:0000256" key="2">
    <source>
        <dbReference type="ARBA" id="ARBA00022448"/>
    </source>
</evidence>
<dbReference type="PROSITE" id="PS51105">
    <property type="entry name" value="PTS_EIIC_TYPE_3"/>
    <property type="match status" value="1"/>
</dbReference>